<feature type="transmembrane region" description="Helical" evidence="10">
    <location>
        <begin position="12"/>
        <end position="32"/>
    </location>
</feature>
<keyword evidence="6" id="KW-0735">Signal-anchor</keyword>
<comment type="caution">
    <text evidence="11">The sequence shown here is derived from an EMBL/GenBank/DDBJ whole genome shotgun (WGS) entry which is preliminary data.</text>
</comment>
<evidence type="ECO:0000313" key="12">
    <source>
        <dbReference type="Proteomes" id="UP001165063"/>
    </source>
</evidence>
<evidence type="ECO:0000256" key="10">
    <source>
        <dbReference type="SAM" id="Phobius"/>
    </source>
</evidence>
<evidence type="ECO:0000256" key="5">
    <source>
        <dbReference type="ARBA" id="ARBA00022692"/>
    </source>
</evidence>
<dbReference type="Proteomes" id="UP001165063">
    <property type="component" value="Unassembled WGS sequence"/>
</dbReference>
<evidence type="ECO:0000256" key="1">
    <source>
        <dbReference type="ARBA" id="ARBA00004323"/>
    </source>
</evidence>
<keyword evidence="9 10" id="KW-0472">Membrane</keyword>
<comment type="similarity">
    <text evidence="3">Belongs to the MNN1/MNT family.</text>
</comment>
<evidence type="ECO:0000256" key="6">
    <source>
        <dbReference type="ARBA" id="ARBA00022968"/>
    </source>
</evidence>
<evidence type="ECO:0000256" key="3">
    <source>
        <dbReference type="ARBA" id="ARBA00009105"/>
    </source>
</evidence>
<dbReference type="GO" id="GO:0000139">
    <property type="term" value="C:Golgi membrane"/>
    <property type="evidence" value="ECO:0007669"/>
    <property type="project" value="UniProtKB-SubCell"/>
</dbReference>
<evidence type="ECO:0000256" key="9">
    <source>
        <dbReference type="ARBA" id="ARBA00023136"/>
    </source>
</evidence>
<name>A0A9W6YY80_AMBMO</name>
<evidence type="ECO:0000256" key="2">
    <source>
        <dbReference type="ARBA" id="ARBA00004922"/>
    </source>
</evidence>
<dbReference type="PANTHER" id="PTHR31646">
    <property type="entry name" value="ALPHA-1,2-MANNOSYLTRANSFERASE MNN2"/>
    <property type="match status" value="1"/>
</dbReference>
<dbReference type="SUPFAM" id="SSF53448">
    <property type="entry name" value="Nucleotide-diphospho-sugar transferases"/>
    <property type="match status" value="1"/>
</dbReference>
<keyword evidence="5 10" id="KW-0812">Transmembrane</keyword>
<dbReference type="OrthoDB" id="430354at2759"/>
<dbReference type="EMBL" id="BSXU01005183">
    <property type="protein sequence ID" value="GMG51218.1"/>
    <property type="molecule type" value="Genomic_DNA"/>
</dbReference>
<dbReference type="InterPro" id="IPR022751">
    <property type="entry name" value="Alpha_mannosyltransferase"/>
</dbReference>
<keyword evidence="7 10" id="KW-1133">Transmembrane helix</keyword>
<comment type="pathway">
    <text evidence="2">Protein modification; protein glycosylation.</text>
</comment>
<comment type="subcellular location">
    <subcellularLocation>
        <location evidence="1">Golgi apparatus membrane</location>
        <topology evidence="1">Single-pass type II membrane protein</topology>
    </subcellularLocation>
</comment>
<proteinExistence type="inferred from homology"/>
<dbReference type="InterPro" id="IPR029044">
    <property type="entry name" value="Nucleotide-diphossugar_trans"/>
</dbReference>
<accession>A0A9W6YY80</accession>
<keyword evidence="4" id="KW-0808">Transferase</keyword>
<sequence length="656" mass="77111">MANPRNQQRPLIPVVLACAISALFFTLIQLAFLSDSNEEQLSDFEKKIIEIPAYNNNDGQKQHLSNSSKGDTAFMDENCLKYDYFQRKAKEEADSELEKFKKELELKYSTQASYKIGQFDYNPNDIFNYDIGKGEPSFHRFMSEFIDFYMKHNQTILHPMREYRADSRPGKPEKVNVEEYWRTDCNDPLPEKTLRRFLENPKELVEELTRNHKIMTDAIPNHAPFPFYKGNGYVLAGDGLYMWQALLNIEAFRALGSKLPIELLVTDENNGDDTICNVILPRLNARCVYMTQILGADVMSKFKFGVFQYKILALLASSFQNAFLFDCDAMPIKNPDYLFDWDVYQSHGLLTWPDIIKRTTSPDFFKVQGIEVEKKMVRKIADFYTDPKFLQPKGKKPEEINWEEDVNFHDRKGTPPDWSSESGAILMNKYTHFDVLLLALYYNLDGPFGYYPLLTQSGPGEGDKETFVMAAHFYKKPYYQLSHPPHHGGYDNQYLQGEPVSEFEKLQKVLKEIQTKLANGEEYDFNEWFNKKLDEGDREYLFYHMHAPKWDPFMFMKENTTLTDKGDDIRVLGENRTLFDLELVCYYIMYHDFCEKNYKFACFEKEKQEDKDKLCGFLKHRIDYLKDTCWDVDYVKNFDFEKHIKDIKFPIKVQST</sequence>
<dbReference type="AlphaFoldDB" id="A0A9W6YY80"/>
<evidence type="ECO:0000256" key="8">
    <source>
        <dbReference type="ARBA" id="ARBA00023034"/>
    </source>
</evidence>
<protein>
    <submittedName>
        <fullName evidence="11">Unnamed protein product</fullName>
    </submittedName>
</protein>
<dbReference type="PANTHER" id="PTHR31646:SF1">
    <property type="entry name" value="ALPHA-1,2-MANNOSYLTRANSFERASE MNN2"/>
    <property type="match status" value="1"/>
</dbReference>
<dbReference type="GO" id="GO:0046354">
    <property type="term" value="P:mannan biosynthetic process"/>
    <property type="evidence" value="ECO:0007669"/>
    <property type="project" value="TreeGrafter"/>
</dbReference>
<dbReference type="Pfam" id="PF11051">
    <property type="entry name" value="Mannosyl_trans3"/>
    <property type="match status" value="1"/>
</dbReference>
<reference evidence="11" key="1">
    <citation type="submission" date="2023-04" db="EMBL/GenBank/DDBJ databases">
        <title>Ambrosiozyma monospora NBRC 1965.</title>
        <authorList>
            <person name="Ichikawa N."/>
            <person name="Sato H."/>
            <person name="Tonouchi N."/>
        </authorList>
    </citation>
    <scope>NUCLEOTIDE SEQUENCE</scope>
    <source>
        <strain evidence="11">NBRC 1965</strain>
    </source>
</reference>
<dbReference type="GO" id="GO:0000026">
    <property type="term" value="F:alpha-1,2-mannosyltransferase activity"/>
    <property type="evidence" value="ECO:0007669"/>
    <property type="project" value="TreeGrafter"/>
</dbReference>
<evidence type="ECO:0000256" key="7">
    <source>
        <dbReference type="ARBA" id="ARBA00022989"/>
    </source>
</evidence>
<organism evidence="11 12">
    <name type="scientific">Ambrosiozyma monospora</name>
    <name type="common">Yeast</name>
    <name type="synonym">Endomycopsis monosporus</name>
    <dbReference type="NCBI Taxonomy" id="43982"/>
    <lineage>
        <taxon>Eukaryota</taxon>
        <taxon>Fungi</taxon>
        <taxon>Dikarya</taxon>
        <taxon>Ascomycota</taxon>
        <taxon>Saccharomycotina</taxon>
        <taxon>Pichiomycetes</taxon>
        <taxon>Pichiales</taxon>
        <taxon>Pichiaceae</taxon>
        <taxon>Ambrosiozyma</taxon>
    </lineage>
</organism>
<keyword evidence="8" id="KW-0333">Golgi apparatus</keyword>
<evidence type="ECO:0000256" key="4">
    <source>
        <dbReference type="ARBA" id="ARBA00022679"/>
    </source>
</evidence>
<gene>
    <name evidence="11" type="ORF">Amon01_000721800</name>
</gene>
<evidence type="ECO:0000313" key="11">
    <source>
        <dbReference type="EMBL" id="GMG51218.1"/>
    </source>
</evidence>
<keyword evidence="12" id="KW-1185">Reference proteome</keyword>